<evidence type="ECO:0000256" key="1">
    <source>
        <dbReference type="SAM" id="Phobius"/>
    </source>
</evidence>
<dbReference type="RefSeq" id="WP_279963598.1">
    <property type="nucleotide sequence ID" value="NZ_JAOCFK010000093.1"/>
</dbReference>
<protein>
    <submittedName>
        <fullName evidence="3">Conjugal transfer protein TraG N-terminal domain-containing protein</fullName>
    </submittedName>
</protein>
<feature type="domain" description="TraG N-terminal Proteobacteria" evidence="2">
    <location>
        <begin position="6"/>
        <end position="457"/>
    </location>
</feature>
<reference evidence="3" key="1">
    <citation type="submission" date="2022-09" db="EMBL/GenBank/DDBJ databases">
        <title>Intensive care unit water sources are persistently colonized with multi-drug resistant bacteria and are the site of extensive horizontal gene transfer of antibiotic resistance genes.</title>
        <authorList>
            <person name="Diorio-Toth L."/>
        </authorList>
    </citation>
    <scope>NUCLEOTIDE SEQUENCE</scope>
    <source>
        <strain evidence="3">GD03710</strain>
    </source>
</reference>
<feature type="transmembrane region" description="Helical" evidence="1">
    <location>
        <begin position="335"/>
        <end position="359"/>
    </location>
</feature>
<dbReference type="AlphaFoldDB" id="A0AA42R9Z0"/>
<name>A0AA42R9Z0_AERCA</name>
<organism evidence="3 4">
    <name type="scientific">Aeromonas caviae</name>
    <name type="common">Aeromonas punctata</name>
    <dbReference type="NCBI Taxonomy" id="648"/>
    <lineage>
        <taxon>Bacteria</taxon>
        <taxon>Pseudomonadati</taxon>
        <taxon>Pseudomonadota</taxon>
        <taxon>Gammaproteobacteria</taxon>
        <taxon>Aeromonadales</taxon>
        <taxon>Aeromonadaceae</taxon>
        <taxon>Aeromonas</taxon>
    </lineage>
</organism>
<feature type="transmembrane region" description="Helical" evidence="1">
    <location>
        <begin position="31"/>
        <end position="50"/>
    </location>
</feature>
<dbReference type="Proteomes" id="UP001161704">
    <property type="component" value="Unassembled WGS sequence"/>
</dbReference>
<evidence type="ECO:0000313" key="4">
    <source>
        <dbReference type="Proteomes" id="UP001161704"/>
    </source>
</evidence>
<accession>A0AA42R9Z0</accession>
<proteinExistence type="predicted"/>
<sequence length="1001" mass="106089">METYNVYASGNFEMIVGAYNGLAMMVGDSNTMFVVAMILSLLMLMISALMKTFDDNQKPVHNFFFGLIMFLAFMSKVTVVVESRVTGQAQSVDNVPLLVALSGGIATGLFTDMTDDLRTAFSVVTPVSVDGTAMTTGYGGLDPLRALMKLNQEDYASSQICMMSGSVDLCATLEQYSKNCVGRDIITGGSGQEIKASALMNAAPEDTFLALKSTNTYWETPIIQKAGPDTTKTCAAAYTYISGLLSSSTFKNAVDVYNQQINLTDDEIGDATKIFTGTGISAYDMALQRLVWSATKKGLTDARDKVGLQVEQMMFTAKDQRLIKMASSYEMFNELAPAIITFFELFAIFIAPLMLIMLVTGRMGFMGIGSYIMFVLFTNMWPLIAVGVESYLNFALASNMSSSSSFGPAAMSWNGTPGVVEKAQTYLAVGSMMMTAIPALSMAVLFKGVQSMSGVSKQSTPDAPVNTHYVAPNIASAPDNGASKQGAQEAVWNQTAMGGTSMSGQSAYAATLNTGQAVRQEISHSLAGAKQEMAQAQASVGQSVSHMMEAGQQAIKSNQLSDSEAAKTQEGMNAMMQLARMNTQLTGASMQESLTAVASDARSVSQKIGASVSAGIKLPGVFNFGGEASIAHGITNTDTKSAGGVLTKTDSSTSGLASGNSTSTSLAALAEKSRAFTSGETVQNNKAMKDAAQNLSQSVKSYSESRSVVEQQSILDAQARNGALNSVIDIGAVGQTGKGFNAKQIFNELANADQNTRQSLVQSGVIDGNGELTTRSQERLSQLMSAAYQQSGGQLSQEKQASIASLGLASEVGISLMGGRDKDDMAAAGQLFTALNERSAHQGFQQLADSARQSVQATEQQIRSVTSDVAGKVEGIDASVSSQSGVLGGQVGSGMASADQRVNNGGIASAHADGKEQVMQYASEADQQHRPESMLYAPHTKGNQDKVALDTLYGVPLNNLQKNSGEFNDRYTTMNTEIKKQLDEKMAEEQAEQSQRQEVRE</sequence>
<keyword evidence="1" id="KW-1133">Transmembrane helix</keyword>
<evidence type="ECO:0000313" key="3">
    <source>
        <dbReference type="EMBL" id="MDH1506494.1"/>
    </source>
</evidence>
<comment type="caution">
    <text evidence="3">The sequence shown here is derived from an EMBL/GenBank/DDBJ whole genome shotgun (WGS) entry which is preliminary data.</text>
</comment>
<dbReference type="InterPro" id="IPR012931">
    <property type="entry name" value="TraG_N_Proteobacteria"/>
</dbReference>
<feature type="transmembrane region" description="Helical" evidence="1">
    <location>
        <begin position="371"/>
        <end position="392"/>
    </location>
</feature>
<gene>
    <name evidence="3" type="ORF">N5I20_15685</name>
</gene>
<keyword evidence="1" id="KW-0472">Membrane</keyword>
<keyword evidence="1" id="KW-0812">Transmembrane</keyword>
<dbReference type="EMBL" id="JAOCIZ010000067">
    <property type="protein sequence ID" value="MDH1506494.1"/>
    <property type="molecule type" value="Genomic_DNA"/>
</dbReference>
<dbReference type="Pfam" id="PF07916">
    <property type="entry name" value="TraG_N"/>
    <property type="match status" value="1"/>
</dbReference>
<feature type="transmembrane region" description="Helical" evidence="1">
    <location>
        <begin position="62"/>
        <end position="81"/>
    </location>
</feature>
<evidence type="ECO:0000259" key="2">
    <source>
        <dbReference type="Pfam" id="PF07916"/>
    </source>
</evidence>